<organism evidence="5 6">
    <name type="scientific">Coccomyxa viridis</name>
    <dbReference type="NCBI Taxonomy" id="1274662"/>
    <lineage>
        <taxon>Eukaryota</taxon>
        <taxon>Viridiplantae</taxon>
        <taxon>Chlorophyta</taxon>
        <taxon>core chlorophytes</taxon>
        <taxon>Trebouxiophyceae</taxon>
        <taxon>Trebouxiophyceae incertae sedis</taxon>
        <taxon>Coccomyxaceae</taxon>
        <taxon>Coccomyxa</taxon>
    </lineage>
</organism>
<keyword evidence="6" id="KW-1185">Reference proteome</keyword>
<comment type="caution">
    <text evidence="5">The sequence shown here is derived from an EMBL/GenBank/DDBJ whole genome shotgun (WGS) entry which is preliminary data.</text>
</comment>
<keyword evidence="1" id="KW-0489">Methyltransferase</keyword>
<evidence type="ECO:0008006" key="7">
    <source>
        <dbReference type="Google" id="ProtNLM"/>
    </source>
</evidence>
<dbReference type="GO" id="GO:0016279">
    <property type="term" value="F:protein-lysine N-methyltransferase activity"/>
    <property type="evidence" value="ECO:0007669"/>
    <property type="project" value="TreeGrafter"/>
</dbReference>
<sequence length="430" mass="46739">MLEKALEDWLARGGARTFNIQPATFTGSLRGVQAVAQIEPDDILVTVPEELLVSTSAARSSTDFSPYLHEAASLSPLQVLAAFLLFELSKGSASFWSPYLDSLPHTYTSLFWFSPQEAEQLQAPHAIAAAEAARQEVRQSHAAVRPLLARLGIPDKYRGLSAMRWALATLNSRTMYLDGDPAGVLMPFGDLHNHSPPPAPALPDLGGAQRLGGPDQDGMQPSLCSEHKGHGDGTFDSETRVYKLHARTRYLPGEQVFLCYGSHSNLDLLEHYGFVLDDNPHDAALLPVGALPDGQLQGSVQPRECWLHPCGTPSWGLLRALRTWAATSCGHGARKHAALEGMRVSQESEAIAMSALRSLCSGVLDDLPTSCSNDEEILARDIISGALSEQEVLAVRWRRLYKQSLLNCIALAQAVMYDCQYAAEQGQCLS</sequence>
<dbReference type="InterPro" id="IPR050600">
    <property type="entry name" value="SETD3_SETD6_MTase"/>
</dbReference>
<dbReference type="Proteomes" id="UP001314263">
    <property type="component" value="Unassembled WGS sequence"/>
</dbReference>
<keyword evidence="2" id="KW-0808">Transferase</keyword>
<dbReference type="AlphaFoldDB" id="A0AAV1IES1"/>
<evidence type="ECO:0000313" key="6">
    <source>
        <dbReference type="Proteomes" id="UP001314263"/>
    </source>
</evidence>
<protein>
    <recommendedName>
        <fullName evidence="7">SET domain-containing protein</fullName>
    </recommendedName>
</protein>
<dbReference type="SUPFAM" id="SSF82199">
    <property type="entry name" value="SET domain"/>
    <property type="match status" value="1"/>
</dbReference>
<dbReference type="GO" id="GO:0032259">
    <property type="term" value="P:methylation"/>
    <property type="evidence" value="ECO:0007669"/>
    <property type="project" value="UniProtKB-KW"/>
</dbReference>
<dbReference type="PANTHER" id="PTHR13271">
    <property type="entry name" value="UNCHARACTERIZED PUTATIVE METHYLTRANSFERASE"/>
    <property type="match status" value="1"/>
</dbReference>
<reference evidence="5 6" key="1">
    <citation type="submission" date="2023-10" db="EMBL/GenBank/DDBJ databases">
        <authorList>
            <person name="Maclean D."/>
            <person name="Macfadyen A."/>
        </authorList>
    </citation>
    <scope>NUCLEOTIDE SEQUENCE [LARGE SCALE GENOMIC DNA]</scope>
</reference>
<dbReference type="Gene3D" id="3.90.1410.10">
    <property type="entry name" value="set domain protein methyltransferase, domain 1"/>
    <property type="match status" value="1"/>
</dbReference>
<feature type="region of interest" description="Disordered" evidence="4">
    <location>
        <begin position="195"/>
        <end position="232"/>
    </location>
</feature>
<dbReference type="InterPro" id="IPR046341">
    <property type="entry name" value="SET_dom_sf"/>
</dbReference>
<dbReference type="EMBL" id="CAUYUE010000010">
    <property type="protein sequence ID" value="CAK0784490.1"/>
    <property type="molecule type" value="Genomic_DNA"/>
</dbReference>
<evidence type="ECO:0000256" key="2">
    <source>
        <dbReference type="ARBA" id="ARBA00022679"/>
    </source>
</evidence>
<dbReference type="InterPro" id="IPR036464">
    <property type="entry name" value="Rubisco_LSMT_subst-bd_sf"/>
</dbReference>
<keyword evidence="3" id="KW-0949">S-adenosyl-L-methionine</keyword>
<evidence type="ECO:0000256" key="4">
    <source>
        <dbReference type="SAM" id="MobiDB-lite"/>
    </source>
</evidence>
<accession>A0AAV1IES1</accession>
<dbReference type="Gene3D" id="3.90.1420.10">
    <property type="entry name" value="Rubisco LSMT, substrate-binding domain"/>
    <property type="match status" value="1"/>
</dbReference>
<proteinExistence type="predicted"/>
<dbReference type="SUPFAM" id="SSF81822">
    <property type="entry name" value="RuBisCo LSMT C-terminal, substrate-binding domain"/>
    <property type="match status" value="1"/>
</dbReference>
<evidence type="ECO:0000313" key="5">
    <source>
        <dbReference type="EMBL" id="CAK0784490.1"/>
    </source>
</evidence>
<evidence type="ECO:0000256" key="1">
    <source>
        <dbReference type="ARBA" id="ARBA00022603"/>
    </source>
</evidence>
<dbReference type="PANTHER" id="PTHR13271:SF151">
    <property type="entry name" value="SET DOMAIN-CONTAINING PROTEIN 4"/>
    <property type="match status" value="1"/>
</dbReference>
<evidence type="ECO:0000256" key="3">
    <source>
        <dbReference type="ARBA" id="ARBA00022691"/>
    </source>
</evidence>
<gene>
    <name evidence="5" type="ORF">CVIRNUC_007694</name>
</gene>
<name>A0AAV1IES1_9CHLO</name>